<sequence length="198" mass="21145">MTKTARFALIAGPLALGGYGVARNIGKLDNVYGPGFDWQLAHFLGLAGFLLFVPLVLGLRTLLPAGTVREVAVGATLLGLATSMVQFGVDIVQAFMAADKEELRSLQHDFSGLPGVRPAIYDVGPLFFFVGIVVVAVLAARAGRLPWWSPVVLFVGVLLPLVSLDLMPLAGLLMLVALLPLRRPFRQGRRAEPAALHP</sequence>
<evidence type="ECO:0000313" key="2">
    <source>
        <dbReference type="EMBL" id="MFI0791620.1"/>
    </source>
</evidence>
<keyword evidence="1" id="KW-0472">Membrane</keyword>
<keyword evidence="1" id="KW-0812">Transmembrane</keyword>
<feature type="transmembrane region" description="Helical" evidence="1">
    <location>
        <begin position="38"/>
        <end position="59"/>
    </location>
</feature>
<protein>
    <recommendedName>
        <fullName evidence="4">DUF4386 domain-containing protein</fullName>
    </recommendedName>
</protein>
<feature type="transmembrane region" description="Helical" evidence="1">
    <location>
        <begin position="151"/>
        <end position="179"/>
    </location>
</feature>
<dbReference type="EMBL" id="JBIRPU010000002">
    <property type="protein sequence ID" value="MFI0791620.1"/>
    <property type="molecule type" value="Genomic_DNA"/>
</dbReference>
<name>A0ABW7SEJ3_9ACTN</name>
<evidence type="ECO:0000313" key="3">
    <source>
        <dbReference type="Proteomes" id="UP001611075"/>
    </source>
</evidence>
<gene>
    <name evidence="2" type="ORF">ACH4OY_02800</name>
</gene>
<dbReference type="RefSeq" id="WP_396676308.1">
    <property type="nucleotide sequence ID" value="NZ_JBIRPU010000002.1"/>
</dbReference>
<evidence type="ECO:0000256" key="1">
    <source>
        <dbReference type="SAM" id="Phobius"/>
    </source>
</evidence>
<reference evidence="2 3" key="1">
    <citation type="submission" date="2024-10" db="EMBL/GenBank/DDBJ databases">
        <title>The Natural Products Discovery Center: Release of the First 8490 Sequenced Strains for Exploring Actinobacteria Biosynthetic Diversity.</title>
        <authorList>
            <person name="Kalkreuter E."/>
            <person name="Kautsar S.A."/>
            <person name="Yang D."/>
            <person name="Bader C.D."/>
            <person name="Teijaro C.N."/>
            <person name="Fluegel L."/>
            <person name="Davis C.M."/>
            <person name="Simpson J.R."/>
            <person name="Lauterbach L."/>
            <person name="Steele A.D."/>
            <person name="Gui C."/>
            <person name="Meng S."/>
            <person name="Li G."/>
            <person name="Viehrig K."/>
            <person name="Ye F."/>
            <person name="Su P."/>
            <person name="Kiefer A.F."/>
            <person name="Nichols A."/>
            <person name="Cepeda A.J."/>
            <person name="Yan W."/>
            <person name="Fan B."/>
            <person name="Jiang Y."/>
            <person name="Adhikari A."/>
            <person name="Zheng C.-J."/>
            <person name="Schuster L."/>
            <person name="Cowan T.M."/>
            <person name="Smanski M.J."/>
            <person name="Chevrette M.G."/>
            <person name="De Carvalho L.P.S."/>
            <person name="Shen B."/>
        </authorList>
    </citation>
    <scope>NUCLEOTIDE SEQUENCE [LARGE SCALE GENOMIC DNA]</scope>
    <source>
        <strain evidence="2 3">NPDC021253</strain>
    </source>
</reference>
<comment type="caution">
    <text evidence="2">The sequence shown here is derived from an EMBL/GenBank/DDBJ whole genome shotgun (WGS) entry which is preliminary data.</text>
</comment>
<feature type="transmembrane region" description="Helical" evidence="1">
    <location>
        <begin position="71"/>
        <end position="98"/>
    </location>
</feature>
<feature type="transmembrane region" description="Helical" evidence="1">
    <location>
        <begin position="118"/>
        <end position="139"/>
    </location>
</feature>
<evidence type="ECO:0008006" key="4">
    <source>
        <dbReference type="Google" id="ProtNLM"/>
    </source>
</evidence>
<accession>A0ABW7SEJ3</accession>
<keyword evidence="1" id="KW-1133">Transmembrane helix</keyword>
<dbReference type="Proteomes" id="UP001611075">
    <property type="component" value="Unassembled WGS sequence"/>
</dbReference>
<keyword evidence="3" id="KW-1185">Reference proteome</keyword>
<proteinExistence type="predicted"/>
<organism evidence="2 3">
    <name type="scientific">Micromonospora rubida</name>
    <dbReference type="NCBI Taxonomy" id="2697657"/>
    <lineage>
        <taxon>Bacteria</taxon>
        <taxon>Bacillati</taxon>
        <taxon>Actinomycetota</taxon>
        <taxon>Actinomycetes</taxon>
        <taxon>Micromonosporales</taxon>
        <taxon>Micromonosporaceae</taxon>
        <taxon>Micromonospora</taxon>
    </lineage>
</organism>